<gene>
    <name evidence="2" type="primary">LOC130470121</name>
</gene>
<protein>
    <recommendedName>
        <fullName evidence="3">Replication factor A C-terminal domain-containing protein</fullName>
    </recommendedName>
</protein>
<dbReference type="CDD" id="cd04481">
    <property type="entry name" value="RPA1_DBD_B_like"/>
    <property type="match status" value="1"/>
</dbReference>
<reference evidence="1" key="1">
    <citation type="journal article" date="2021" name="Nat. Commun.">
        <title>Genomic analyses provide insights into spinach domestication and the genetic basis of agronomic traits.</title>
        <authorList>
            <person name="Cai X."/>
            <person name="Sun X."/>
            <person name="Xu C."/>
            <person name="Sun H."/>
            <person name="Wang X."/>
            <person name="Ge C."/>
            <person name="Zhang Z."/>
            <person name="Wang Q."/>
            <person name="Fei Z."/>
            <person name="Jiao C."/>
            <person name="Wang Q."/>
        </authorList>
    </citation>
    <scope>NUCLEOTIDE SEQUENCE [LARGE SCALE GENOMIC DNA]</scope>
    <source>
        <strain evidence="1">cv. Varoflay</strain>
    </source>
</reference>
<reference evidence="2" key="2">
    <citation type="submission" date="2025-08" db="UniProtKB">
        <authorList>
            <consortium name="RefSeq"/>
        </authorList>
    </citation>
    <scope>IDENTIFICATION</scope>
    <source>
        <tissue evidence="2">Leaf</tissue>
    </source>
</reference>
<organism evidence="1 2">
    <name type="scientific">Spinacia oleracea</name>
    <name type="common">Spinach</name>
    <dbReference type="NCBI Taxonomy" id="3562"/>
    <lineage>
        <taxon>Eukaryota</taxon>
        <taxon>Viridiplantae</taxon>
        <taxon>Streptophyta</taxon>
        <taxon>Embryophyta</taxon>
        <taxon>Tracheophyta</taxon>
        <taxon>Spermatophyta</taxon>
        <taxon>Magnoliopsida</taxon>
        <taxon>eudicotyledons</taxon>
        <taxon>Gunneridae</taxon>
        <taxon>Pentapetalae</taxon>
        <taxon>Caryophyllales</taxon>
        <taxon>Chenopodiaceae</taxon>
        <taxon>Chenopodioideae</taxon>
        <taxon>Anserineae</taxon>
        <taxon>Spinacia</taxon>
    </lineage>
</organism>
<dbReference type="Proteomes" id="UP000813463">
    <property type="component" value="Chromosome 3"/>
</dbReference>
<dbReference type="Gene3D" id="2.40.50.140">
    <property type="entry name" value="Nucleic acid-binding proteins"/>
    <property type="match status" value="2"/>
</dbReference>
<name>A0ABM3RJB0_SPIOL</name>
<dbReference type="PANTHER" id="PTHR47165">
    <property type="entry name" value="OS03G0429900 PROTEIN"/>
    <property type="match status" value="1"/>
</dbReference>
<accession>A0ABM3RJB0</accession>
<dbReference type="RefSeq" id="XP_056695694.1">
    <property type="nucleotide sequence ID" value="XM_056839716.1"/>
</dbReference>
<evidence type="ECO:0000313" key="2">
    <source>
        <dbReference type="RefSeq" id="XP_056695694.1"/>
    </source>
</evidence>
<dbReference type="PANTHER" id="PTHR47165:SF4">
    <property type="entry name" value="OS03G0429900 PROTEIN"/>
    <property type="match status" value="1"/>
</dbReference>
<dbReference type="InterPro" id="IPR012340">
    <property type="entry name" value="NA-bd_OB-fold"/>
</dbReference>
<dbReference type="SUPFAM" id="SSF50249">
    <property type="entry name" value="Nucleic acid-binding proteins"/>
    <property type="match status" value="1"/>
</dbReference>
<evidence type="ECO:0000313" key="1">
    <source>
        <dbReference type="Proteomes" id="UP000813463"/>
    </source>
</evidence>
<sequence length="231" mass="26371">MDVIGEVVAMGDKENIAKQDAKTNWMLSLEIKDLHNNKLNCALFGEFAEQMSKYKNHESENRIIAIIQFAKIKEFKGEVSLSNSLFSTKVFVNEDIPEINEYMSSIIFNGNISDEDDCQSQRLTHLSSHYSHSISDEFLVKSEKVLLEEICEKTKECFCVALATIVSIEKETNWYKVKVTVEDDSGSATFVMFDREVFQIIQVSAVDIKDKLSKDDKSDSFPKELIEYTFG</sequence>
<evidence type="ECO:0008006" key="3">
    <source>
        <dbReference type="Google" id="ProtNLM"/>
    </source>
</evidence>
<dbReference type="GeneID" id="130470121"/>
<proteinExistence type="predicted"/>
<keyword evidence="1" id="KW-1185">Reference proteome</keyword>